<name>A0A852VBG8_9ACTN</name>
<feature type="region of interest" description="Disordered" evidence="1">
    <location>
        <begin position="43"/>
        <end position="97"/>
    </location>
</feature>
<gene>
    <name evidence="2" type="ORF">HDA43_006028</name>
</gene>
<dbReference type="RefSeq" id="WP_179827531.1">
    <property type="nucleotide sequence ID" value="NZ_JACCCO010000003.1"/>
</dbReference>
<reference evidence="2 3" key="1">
    <citation type="submission" date="2020-07" db="EMBL/GenBank/DDBJ databases">
        <title>Sequencing the genomes of 1000 actinobacteria strains.</title>
        <authorList>
            <person name="Klenk H.-P."/>
        </authorList>
    </citation>
    <scope>NUCLEOTIDE SEQUENCE [LARGE SCALE GENOMIC DNA]</scope>
    <source>
        <strain evidence="2 3">DSM 45763</strain>
    </source>
</reference>
<comment type="caution">
    <text evidence="2">The sequence shown here is derived from an EMBL/GenBank/DDBJ whole genome shotgun (WGS) entry which is preliminary data.</text>
</comment>
<evidence type="ECO:0000313" key="3">
    <source>
        <dbReference type="Proteomes" id="UP000576393"/>
    </source>
</evidence>
<evidence type="ECO:0000313" key="2">
    <source>
        <dbReference type="EMBL" id="NYF43801.1"/>
    </source>
</evidence>
<evidence type="ECO:0000256" key="1">
    <source>
        <dbReference type="SAM" id="MobiDB-lite"/>
    </source>
</evidence>
<sequence length="552" mass="57272">MPGESDGSGGGGDGGTGTGDLGGGDIGAILAYLNHQSFGADGDYTGNAGFGGDNTGPVGSKVPENDQDLSATPIDALTTPPWETRGRPQMRGGQSDRPWGIEPYGGMGGRVLLAFVGEEVDAFSGLPFGIDDLDPFTGFPASDPFVDEWPARARNVTTPFAALRQTNLLSSPDLLADNDVAACDSSRTSCLPEVKSDANQSSLATSIQADMDESYVAIQAFMEGRAKIIGDTEVDMQKVASTAAQVARSDEYKLGFIVSQLSDHPLEIRHSAVLTGLGHVVWGGVTMTASGFIIYGSGGLAFPLIGATGFAAGAGEASSGLALAISGADSTETVRMSGQIGYVLALTSSPASLVFGTTGLVLSGGDVDVSHRFALAGGIAEGMTAFRGDPSKLYSTLLPGVGTKAEKAASTLLVKDVAALGYTARGESVGVVASKLNREFTSGDLLAIEAFREQMASTGRLDLAGKAGHAAAGAAERGVDFSKYRGAFQQELKLHGPYTPINSLPLDKAWNQSLTYSIKYQLETRALGEQLVPLRSVKHIWISPTEAVRYIR</sequence>
<feature type="region of interest" description="Disordered" evidence="1">
    <location>
        <begin position="1"/>
        <end position="21"/>
    </location>
</feature>
<keyword evidence="3" id="KW-1185">Reference proteome</keyword>
<dbReference type="Proteomes" id="UP000576393">
    <property type="component" value="Unassembled WGS sequence"/>
</dbReference>
<dbReference type="AlphaFoldDB" id="A0A852VBG8"/>
<dbReference type="EMBL" id="JACCCO010000003">
    <property type="protein sequence ID" value="NYF43801.1"/>
    <property type="molecule type" value="Genomic_DNA"/>
</dbReference>
<protein>
    <submittedName>
        <fullName evidence="2">Uncharacterized protein</fullName>
    </submittedName>
</protein>
<organism evidence="2 3">
    <name type="scientific">Streptosporangium sandarakinum</name>
    <dbReference type="NCBI Taxonomy" id="1260955"/>
    <lineage>
        <taxon>Bacteria</taxon>
        <taxon>Bacillati</taxon>
        <taxon>Actinomycetota</taxon>
        <taxon>Actinomycetes</taxon>
        <taxon>Streptosporangiales</taxon>
        <taxon>Streptosporangiaceae</taxon>
        <taxon>Streptosporangium</taxon>
    </lineage>
</organism>
<proteinExistence type="predicted"/>
<accession>A0A852VBG8</accession>